<dbReference type="Pfam" id="PF04295">
    <property type="entry name" value="GD_AH_second"/>
    <property type="match status" value="1"/>
</dbReference>
<dbReference type="InterPro" id="IPR052172">
    <property type="entry name" value="UxaA_altronate/galactarate_dh"/>
</dbReference>
<dbReference type="AlphaFoldDB" id="A5FZN2"/>
<keyword evidence="2 5" id="KW-0456">Lyase</keyword>
<sequence>MTGLPFIGKIHTGIFHSTTRGGPPPRARARNGTRPMNAPTTVRLNDADNVLVAIEPIASGTGVAEGLVTSARIPRGHKIASAPIEAGAPVRKFGQIIGFAKEAIAPGAWVHEHNVEVHEFARDYTLGEVKPVEPAAAPATFMGFRRANGQVGTRNYIAILSSVNCAATVARQIALRAERSGLLDGFPNVDGIVPLTHGTGCGMAADGEGYELLERTLWGAACNPNVAGVLFIGLGCEVLQIARMTARYGLKDDPRFHWMTIQDSGGTPATIEAGLAALREILPRADAARREPLPASHLILALQCGGSDAYSGLTANPALGEAADILVRHGGTAILSETPEIYGAEHLLVHRAASRRVADDLLARIDWWRDYLARTGGQMNNNPSPGNKAGGLTTILEKSLGAVAKGGTTPLTAVYRYAEPVTERGFVFMDTPGYDPVSVTGQVAGGANILCFTTGRGSAFGCKPVPSIKLATNSDLYRRMETDMDIDCGDILSGTTIAQKGEEIFRHLLDVASGARTKSERLGYGDNEFVPWQVGAVM</sequence>
<dbReference type="Pfam" id="PF08666">
    <property type="entry name" value="SAF"/>
    <property type="match status" value="1"/>
</dbReference>
<dbReference type="InterPro" id="IPR048332">
    <property type="entry name" value="GD_AH_C"/>
</dbReference>
<dbReference type="Proteomes" id="UP000000245">
    <property type="component" value="Chromosome"/>
</dbReference>
<feature type="region of interest" description="Disordered" evidence="3">
    <location>
        <begin position="14"/>
        <end position="37"/>
    </location>
</feature>
<evidence type="ECO:0000259" key="4">
    <source>
        <dbReference type="SMART" id="SM00858"/>
    </source>
</evidence>
<dbReference type="SMART" id="SM00858">
    <property type="entry name" value="SAF"/>
    <property type="match status" value="1"/>
</dbReference>
<evidence type="ECO:0000313" key="6">
    <source>
        <dbReference type="Proteomes" id="UP000000245"/>
    </source>
</evidence>
<dbReference type="HOGENOM" id="CLU_029189_0_0_5"/>
<dbReference type="STRING" id="349163.Acry_1862"/>
<dbReference type="EC" id="4.2.1.42" evidence="5"/>
<evidence type="ECO:0000256" key="1">
    <source>
        <dbReference type="ARBA" id="ARBA00010986"/>
    </source>
</evidence>
<proteinExistence type="inferred from homology"/>
<dbReference type="Gene3D" id="2.30.130.110">
    <property type="match status" value="1"/>
</dbReference>
<dbReference type="PANTHER" id="PTHR30536:SF5">
    <property type="entry name" value="ALTRONATE DEHYDRATASE"/>
    <property type="match status" value="1"/>
</dbReference>
<organism evidence="5 6">
    <name type="scientific">Acidiphilium cryptum (strain JF-5)</name>
    <dbReference type="NCBI Taxonomy" id="349163"/>
    <lineage>
        <taxon>Bacteria</taxon>
        <taxon>Pseudomonadati</taxon>
        <taxon>Pseudomonadota</taxon>
        <taxon>Alphaproteobacteria</taxon>
        <taxon>Acetobacterales</taxon>
        <taxon>Acidocellaceae</taxon>
        <taxon>Acidiphilium</taxon>
    </lineage>
</organism>
<evidence type="ECO:0000256" key="2">
    <source>
        <dbReference type="ARBA" id="ARBA00023239"/>
    </source>
</evidence>
<dbReference type="InterPro" id="IPR044144">
    <property type="entry name" value="SAF_UxaA/GarD"/>
</dbReference>
<dbReference type="eggNOG" id="COG2721">
    <property type="taxonomic scope" value="Bacteria"/>
</dbReference>
<comment type="similarity">
    <text evidence="1">Belongs to the UxaA family.</text>
</comment>
<protein>
    <submittedName>
        <fullName evidence="5">Galactarate dehydratase</fullName>
        <ecNumber evidence="5">4.2.1.42</ecNumber>
    </submittedName>
</protein>
<accession>A5FZN2</accession>
<dbReference type="PANTHER" id="PTHR30536">
    <property type="entry name" value="ALTRONATE/GALACTARATE DEHYDRATASE"/>
    <property type="match status" value="1"/>
</dbReference>
<reference evidence="5 6" key="1">
    <citation type="submission" date="2007-05" db="EMBL/GenBank/DDBJ databases">
        <title>Complete sequence of chromosome of Acidiphilium cryptum JF-5.</title>
        <authorList>
            <consortium name="US DOE Joint Genome Institute"/>
            <person name="Copeland A."/>
            <person name="Lucas S."/>
            <person name="Lapidus A."/>
            <person name="Barry K."/>
            <person name="Detter J.C."/>
            <person name="Glavina del Rio T."/>
            <person name="Hammon N."/>
            <person name="Israni S."/>
            <person name="Dalin E."/>
            <person name="Tice H."/>
            <person name="Pitluck S."/>
            <person name="Sims D."/>
            <person name="Brettin T."/>
            <person name="Bruce D."/>
            <person name="Han C."/>
            <person name="Schmutz J."/>
            <person name="Larimer F."/>
            <person name="Land M."/>
            <person name="Hauser L."/>
            <person name="Kyrpides N."/>
            <person name="Kim E."/>
            <person name="Magnuson T."/>
            <person name="Richardson P."/>
        </authorList>
    </citation>
    <scope>NUCLEOTIDE SEQUENCE [LARGE SCALE GENOMIC DNA]</scope>
    <source>
        <strain evidence="5 6">JF-5</strain>
    </source>
</reference>
<dbReference type="EMBL" id="CP000697">
    <property type="protein sequence ID" value="ABQ31064.1"/>
    <property type="molecule type" value="Genomic_DNA"/>
</dbReference>
<dbReference type="GO" id="GO:0019698">
    <property type="term" value="P:D-galacturonate catabolic process"/>
    <property type="evidence" value="ECO:0007669"/>
    <property type="project" value="TreeGrafter"/>
</dbReference>
<dbReference type="CDD" id="cd11613">
    <property type="entry name" value="SAF_AH_GD"/>
    <property type="match status" value="1"/>
</dbReference>
<dbReference type="InterPro" id="IPR007392">
    <property type="entry name" value="GD_AH_second"/>
</dbReference>
<dbReference type="Pfam" id="PF20629">
    <property type="entry name" value="GD_AH_C"/>
    <property type="match status" value="1"/>
</dbReference>
<dbReference type="InterPro" id="IPR013974">
    <property type="entry name" value="SAF"/>
</dbReference>
<evidence type="ECO:0000256" key="3">
    <source>
        <dbReference type="SAM" id="MobiDB-lite"/>
    </source>
</evidence>
<gene>
    <name evidence="5" type="ordered locus">Acry_1862</name>
</gene>
<feature type="domain" description="SAF" evidence="4">
    <location>
        <begin position="48"/>
        <end position="116"/>
    </location>
</feature>
<name>A5FZN2_ACICJ</name>
<keyword evidence="6" id="KW-1185">Reference proteome</keyword>
<dbReference type="GO" id="GO:0008867">
    <property type="term" value="F:galactarate dehydratase activity"/>
    <property type="evidence" value="ECO:0007669"/>
    <property type="project" value="UniProtKB-EC"/>
</dbReference>
<dbReference type="KEGG" id="acr:Acry_1862"/>
<evidence type="ECO:0000313" key="5">
    <source>
        <dbReference type="EMBL" id="ABQ31064.1"/>
    </source>
</evidence>